<dbReference type="PRINTS" id="PR00395">
    <property type="entry name" value="RIBOSOMALS2"/>
</dbReference>
<accession>A0A8J3HVK3</accession>
<evidence type="ECO:0000256" key="6">
    <source>
        <dbReference type="RuleBase" id="RU003631"/>
    </source>
</evidence>
<dbReference type="Proteomes" id="UP000637906">
    <property type="component" value="Unassembled WGS sequence"/>
</dbReference>
<name>A0A8J3HVK3_9RICK</name>
<protein>
    <recommendedName>
        <fullName evidence="4 5">Small ribosomal subunit protein uS2</fullName>
    </recommendedName>
</protein>
<keyword evidence="3 5" id="KW-0687">Ribonucleoprotein</keyword>
<evidence type="ECO:0000256" key="3">
    <source>
        <dbReference type="ARBA" id="ARBA00023274"/>
    </source>
</evidence>
<gene>
    <name evidence="5 7" type="primary">rpsB</name>
    <name evidence="7" type="ORF">sL5_09330</name>
</gene>
<dbReference type="GO" id="GO:0006412">
    <property type="term" value="P:translation"/>
    <property type="evidence" value="ECO:0007669"/>
    <property type="project" value="UniProtKB-UniRule"/>
</dbReference>
<dbReference type="InterPro" id="IPR023591">
    <property type="entry name" value="Ribosomal_uS2_flav_dom_sf"/>
</dbReference>
<evidence type="ECO:0000313" key="8">
    <source>
        <dbReference type="Proteomes" id="UP000637906"/>
    </source>
</evidence>
<dbReference type="EMBL" id="BNGU01000049">
    <property type="protein sequence ID" value="GHM59940.1"/>
    <property type="molecule type" value="Genomic_DNA"/>
</dbReference>
<dbReference type="PROSITE" id="PS00963">
    <property type="entry name" value="RIBOSOMAL_S2_2"/>
    <property type="match status" value="1"/>
</dbReference>
<keyword evidence="2 5" id="KW-0689">Ribosomal protein</keyword>
<dbReference type="Gene3D" id="1.10.287.610">
    <property type="entry name" value="Helix hairpin bin"/>
    <property type="match status" value="1"/>
</dbReference>
<comment type="caution">
    <text evidence="7">The sequence shown here is derived from an EMBL/GenBank/DDBJ whole genome shotgun (WGS) entry which is preliminary data.</text>
</comment>
<comment type="similarity">
    <text evidence="1 5 6">Belongs to the universal ribosomal protein uS2 family.</text>
</comment>
<dbReference type="InterPro" id="IPR001865">
    <property type="entry name" value="Ribosomal_uS2"/>
</dbReference>
<dbReference type="CDD" id="cd01425">
    <property type="entry name" value="RPS2"/>
    <property type="match status" value="1"/>
</dbReference>
<dbReference type="PANTHER" id="PTHR12534">
    <property type="entry name" value="30S RIBOSOMAL PROTEIN S2 PROKARYOTIC AND ORGANELLAR"/>
    <property type="match status" value="1"/>
</dbReference>
<dbReference type="InterPro" id="IPR005706">
    <property type="entry name" value="Ribosomal_uS2_bac/mit/plastid"/>
</dbReference>
<dbReference type="HAMAP" id="MF_00291_B">
    <property type="entry name" value="Ribosomal_uS2_B"/>
    <property type="match status" value="1"/>
</dbReference>
<dbReference type="SUPFAM" id="SSF52313">
    <property type="entry name" value="Ribosomal protein S2"/>
    <property type="match status" value="1"/>
</dbReference>
<evidence type="ECO:0000256" key="4">
    <source>
        <dbReference type="ARBA" id="ARBA00035256"/>
    </source>
</evidence>
<sequence length="293" mass="33151">MVYSPDFTLQNLIEAGVHFGHKTSHWNPKMAPYIYGIHNGAHIIDLRKTVPLLKRALQTLHDAALKRWRILFVGTKLQAASIVVEAATHCSQYYVNHRWLGGMLTNWSTISSSVKRLQEYEKMIQDEDTTLTKKEISDLDKKRFKLERFIGGIREMGGMPNILVIIDTNKERIAIKEAQKLRIPIIAMVDTNSDPTGIDYLIPSNDDAKGSIELFCKLASQAILAGIELDLAKSGVKIDDVKSGKFEGMLKRKANEEVVNVLPKKKLKFDSGEEIDDASQKRYRRALESDKNE</sequence>
<reference evidence="7 8" key="1">
    <citation type="journal article" date="2021" name="Microb. Ecol.">
        <title>Candidatus Mesenet longicola: Novel Endosymbionts of Brontispa longissima that Induce Cytoplasmic Incompatibility.</title>
        <authorList>
            <person name="Takano S."/>
            <person name="Gotoh Y."/>
            <person name="Hayashi T."/>
        </authorList>
    </citation>
    <scope>NUCLEOTIDE SEQUENCE [LARGE SCALE GENOMIC DNA]</scope>
    <source>
        <strain evidence="7">L5</strain>
    </source>
</reference>
<dbReference type="Gene3D" id="3.40.50.10490">
    <property type="entry name" value="Glucose-6-phosphate isomerase like protein, domain 1"/>
    <property type="match status" value="1"/>
</dbReference>
<dbReference type="Pfam" id="PF00318">
    <property type="entry name" value="Ribosomal_S2"/>
    <property type="match status" value="1"/>
</dbReference>
<dbReference type="InterPro" id="IPR018130">
    <property type="entry name" value="Ribosomal_uS2_CS"/>
</dbReference>
<proteinExistence type="inferred from homology"/>
<evidence type="ECO:0000313" key="7">
    <source>
        <dbReference type="EMBL" id="GHM59940.1"/>
    </source>
</evidence>
<keyword evidence="8" id="KW-1185">Reference proteome</keyword>
<dbReference type="PROSITE" id="PS00962">
    <property type="entry name" value="RIBOSOMAL_S2_1"/>
    <property type="match status" value="1"/>
</dbReference>
<dbReference type="AlphaFoldDB" id="A0A8J3HVK3"/>
<evidence type="ECO:0000256" key="1">
    <source>
        <dbReference type="ARBA" id="ARBA00006242"/>
    </source>
</evidence>
<dbReference type="GO" id="GO:0003735">
    <property type="term" value="F:structural constituent of ribosome"/>
    <property type="evidence" value="ECO:0007669"/>
    <property type="project" value="InterPro"/>
</dbReference>
<dbReference type="NCBIfam" id="TIGR01011">
    <property type="entry name" value="rpsB_bact"/>
    <property type="match status" value="1"/>
</dbReference>
<dbReference type="PANTHER" id="PTHR12534:SF0">
    <property type="entry name" value="SMALL RIBOSOMAL SUBUNIT PROTEIN US2M"/>
    <property type="match status" value="1"/>
</dbReference>
<organism evidence="7 8">
    <name type="scientific">Candidatus Mesenet longicola</name>
    <dbReference type="NCBI Taxonomy" id="1892558"/>
    <lineage>
        <taxon>Bacteria</taxon>
        <taxon>Pseudomonadati</taxon>
        <taxon>Pseudomonadota</taxon>
        <taxon>Alphaproteobacteria</taxon>
        <taxon>Rickettsiales</taxon>
        <taxon>Anaplasmataceae</taxon>
        <taxon>Candidatus Mesenet</taxon>
    </lineage>
</organism>
<evidence type="ECO:0000256" key="2">
    <source>
        <dbReference type="ARBA" id="ARBA00022980"/>
    </source>
</evidence>
<dbReference type="GO" id="GO:0022627">
    <property type="term" value="C:cytosolic small ribosomal subunit"/>
    <property type="evidence" value="ECO:0007669"/>
    <property type="project" value="TreeGrafter"/>
</dbReference>
<evidence type="ECO:0000256" key="5">
    <source>
        <dbReference type="HAMAP-Rule" id="MF_00291"/>
    </source>
</evidence>